<keyword evidence="1" id="KW-1133">Transmembrane helix</keyword>
<feature type="transmembrane region" description="Helical" evidence="1">
    <location>
        <begin position="147"/>
        <end position="166"/>
    </location>
</feature>
<evidence type="ECO:0000313" key="2">
    <source>
        <dbReference type="EMBL" id="BBG98479.1"/>
    </source>
</evidence>
<evidence type="ECO:0000256" key="1">
    <source>
        <dbReference type="SAM" id="Phobius"/>
    </source>
</evidence>
<feature type="transmembrane region" description="Helical" evidence="1">
    <location>
        <begin position="37"/>
        <end position="56"/>
    </location>
</feature>
<protein>
    <submittedName>
        <fullName evidence="2">Pre-mRNA splicing factor-related protein</fullName>
    </submittedName>
</protein>
<gene>
    <name evidence="2" type="ORF">Prudu_007896</name>
</gene>
<dbReference type="EMBL" id="AP019298">
    <property type="protein sequence ID" value="BBG98479.1"/>
    <property type="molecule type" value="Genomic_DNA"/>
</dbReference>
<organism evidence="2">
    <name type="scientific">Prunus dulcis</name>
    <name type="common">Almond</name>
    <name type="synonym">Amygdalus dulcis</name>
    <dbReference type="NCBI Taxonomy" id="3755"/>
    <lineage>
        <taxon>Eukaryota</taxon>
        <taxon>Viridiplantae</taxon>
        <taxon>Streptophyta</taxon>
        <taxon>Embryophyta</taxon>
        <taxon>Tracheophyta</taxon>
        <taxon>Spermatophyta</taxon>
        <taxon>Magnoliopsida</taxon>
        <taxon>eudicotyledons</taxon>
        <taxon>Gunneridae</taxon>
        <taxon>Pentapetalae</taxon>
        <taxon>rosids</taxon>
        <taxon>fabids</taxon>
        <taxon>Rosales</taxon>
        <taxon>Rosaceae</taxon>
        <taxon>Amygdaloideae</taxon>
        <taxon>Amygdaleae</taxon>
        <taxon>Prunus</taxon>
    </lineage>
</organism>
<proteinExistence type="predicted"/>
<reference evidence="2" key="1">
    <citation type="journal article" date="2019" name="Science">
        <title>Mutation of a bHLH transcription factor allowed almond domestication.</title>
        <authorList>
            <person name="Sanchez-Perez R."/>
            <person name="Pavan S."/>
            <person name="Mazzeo R."/>
            <person name="Moldovan C."/>
            <person name="Aiese Cigliano R."/>
            <person name="Del Cueto J."/>
            <person name="Ricciardi F."/>
            <person name="Lotti C."/>
            <person name="Ricciardi L."/>
            <person name="Dicenta F."/>
            <person name="Lopez-Marques R.L."/>
            <person name="Lindberg Moller B."/>
        </authorList>
    </citation>
    <scope>NUCLEOTIDE SEQUENCE</scope>
</reference>
<dbReference type="AlphaFoldDB" id="A0A4Y1R2X4"/>
<keyword evidence="1" id="KW-0472">Membrane</keyword>
<sequence>MDAFRKCDYDPHVIAAVANLFWHHSEVKRARTWLDRAVTIAQILGISGLCTSNLNFSMGLMRTRRMFCEDALLHNQSMVKNGNLFPRPCTTLTNQLKLSCIKWWLYSARKRARSRQGRRPKLIDSSRPFSWLLLFPGYISSKMFSKVGPLPAVSLVGILFICYSIYL</sequence>
<name>A0A4Y1R2X4_PRUDU</name>
<accession>A0A4Y1R2X4</accession>
<keyword evidence="1" id="KW-0812">Transmembrane</keyword>